<name>A0A1I1EFR1_9LACT</name>
<gene>
    <name evidence="2" type="ORF">SAMN04488102_10171</name>
</gene>
<dbReference type="InterPro" id="IPR001279">
    <property type="entry name" value="Metallo-B-lactamas"/>
</dbReference>
<dbReference type="CDD" id="cd07731">
    <property type="entry name" value="ComA-like_MBL-fold"/>
    <property type="match status" value="1"/>
</dbReference>
<sequence>MKRKNKRNNSAKSRTRSVLLTTLLVSIAFLLGSWTERSNLSFQWINDYVSEITEYVRTYRIPFSEDEIEENIAELYFFDVGQGASTLLQAYDGTTILIDTGRSDDSEFKIIDYLNEEIGVGGVIDLLIFTNNDADHIGNGDIVLEYFQVEEVWMNGMDHTSQTYSDLLDAMLAADVTYREPKAGEKAEVGPFLIQILHPLKDERERTQNDQSIVTRISIGKTSLVHSGDVDTEVEKRIINDNLGSLHAAIMILGHHGSSTSTSADWLEVVEPEVAVYQTVPESHYGPLHKETMEKVAGHSAELLGTDTHGAIQINVKKDDHLEIFTEEED</sequence>
<dbReference type="EMBL" id="FOLT01000001">
    <property type="protein sequence ID" value="SFB84158.1"/>
    <property type="molecule type" value="Genomic_DNA"/>
</dbReference>
<organism evidence="2 3">
    <name type="scientific">Alkalibacterium subtropicum</name>
    <dbReference type="NCBI Taxonomy" id="753702"/>
    <lineage>
        <taxon>Bacteria</taxon>
        <taxon>Bacillati</taxon>
        <taxon>Bacillota</taxon>
        <taxon>Bacilli</taxon>
        <taxon>Lactobacillales</taxon>
        <taxon>Carnobacteriaceae</taxon>
        <taxon>Alkalibacterium</taxon>
    </lineage>
</organism>
<dbReference type="SUPFAM" id="SSF56281">
    <property type="entry name" value="Metallo-hydrolase/oxidoreductase"/>
    <property type="match status" value="1"/>
</dbReference>
<proteinExistence type="predicted"/>
<protein>
    <submittedName>
        <fullName evidence="2">Metal-dependent hydrolase, beta-lactamase superfamily II</fullName>
    </submittedName>
</protein>
<reference evidence="3" key="1">
    <citation type="submission" date="2016-10" db="EMBL/GenBank/DDBJ databases">
        <authorList>
            <person name="Varghese N."/>
            <person name="Submissions S."/>
        </authorList>
    </citation>
    <scope>NUCLEOTIDE SEQUENCE [LARGE SCALE GENOMIC DNA]</scope>
    <source>
        <strain evidence="3">DSM 23664</strain>
    </source>
</reference>
<dbReference type="PANTHER" id="PTHR30619">
    <property type="entry name" value="DNA INTERNALIZATION/COMPETENCE PROTEIN COMEC/REC2"/>
    <property type="match status" value="1"/>
</dbReference>
<dbReference type="RefSeq" id="WP_091527741.1">
    <property type="nucleotide sequence ID" value="NZ_FOLT01000001.1"/>
</dbReference>
<dbReference type="InterPro" id="IPR052159">
    <property type="entry name" value="Competence_DNA_uptake"/>
</dbReference>
<dbReference type="GO" id="GO:0016787">
    <property type="term" value="F:hydrolase activity"/>
    <property type="evidence" value="ECO:0007669"/>
    <property type="project" value="UniProtKB-KW"/>
</dbReference>
<dbReference type="PANTHER" id="PTHR30619:SF7">
    <property type="entry name" value="BETA-LACTAMASE DOMAIN PROTEIN"/>
    <property type="match status" value="1"/>
</dbReference>
<dbReference type="Pfam" id="PF00753">
    <property type="entry name" value="Lactamase_B"/>
    <property type="match status" value="1"/>
</dbReference>
<dbReference type="Gene3D" id="3.60.15.10">
    <property type="entry name" value="Ribonuclease Z/Hydroxyacylglutathione hydrolase-like"/>
    <property type="match status" value="1"/>
</dbReference>
<dbReference type="SMART" id="SM00849">
    <property type="entry name" value="Lactamase_B"/>
    <property type="match status" value="1"/>
</dbReference>
<dbReference type="InterPro" id="IPR036866">
    <property type="entry name" value="RibonucZ/Hydroxyglut_hydro"/>
</dbReference>
<accession>A0A1I1EFR1</accession>
<dbReference type="STRING" id="753702.SAMN04488102_10171"/>
<feature type="domain" description="Metallo-beta-lactamase" evidence="1">
    <location>
        <begin position="82"/>
        <end position="284"/>
    </location>
</feature>
<dbReference type="Proteomes" id="UP000199612">
    <property type="component" value="Unassembled WGS sequence"/>
</dbReference>
<dbReference type="AlphaFoldDB" id="A0A1I1EFR1"/>
<keyword evidence="3" id="KW-1185">Reference proteome</keyword>
<keyword evidence="2" id="KW-0378">Hydrolase</keyword>
<evidence type="ECO:0000259" key="1">
    <source>
        <dbReference type="SMART" id="SM00849"/>
    </source>
</evidence>
<evidence type="ECO:0000313" key="2">
    <source>
        <dbReference type="EMBL" id="SFB84158.1"/>
    </source>
</evidence>
<dbReference type="OrthoDB" id="9761531at2"/>
<evidence type="ECO:0000313" key="3">
    <source>
        <dbReference type="Proteomes" id="UP000199612"/>
    </source>
</evidence>
<dbReference type="InterPro" id="IPR035681">
    <property type="entry name" value="ComA-like_MBL"/>
</dbReference>